<organism evidence="2 3">
    <name type="scientific">Lyngbya aestuarii BL J</name>
    <dbReference type="NCBI Taxonomy" id="1348334"/>
    <lineage>
        <taxon>Bacteria</taxon>
        <taxon>Bacillati</taxon>
        <taxon>Cyanobacteriota</taxon>
        <taxon>Cyanophyceae</taxon>
        <taxon>Oscillatoriophycideae</taxon>
        <taxon>Oscillatoriales</taxon>
        <taxon>Microcoleaceae</taxon>
        <taxon>Lyngbya</taxon>
    </lineage>
</organism>
<proteinExistence type="predicted"/>
<dbReference type="InterPro" id="IPR001279">
    <property type="entry name" value="Metallo-B-lactamas"/>
</dbReference>
<accession>U7Q992</accession>
<dbReference type="SUPFAM" id="SSF56281">
    <property type="entry name" value="Metallo-hydrolase/oxidoreductase"/>
    <property type="match status" value="1"/>
</dbReference>
<reference evidence="2 3" key="1">
    <citation type="journal article" date="2013" name="Front. Microbiol.">
        <title>Comparative genomic analyses of the cyanobacterium, Lyngbya aestuarii BL J, a powerful hydrogen producer.</title>
        <authorList>
            <person name="Kothari A."/>
            <person name="Vaughn M."/>
            <person name="Garcia-Pichel F."/>
        </authorList>
    </citation>
    <scope>NUCLEOTIDE SEQUENCE [LARGE SCALE GENOMIC DNA]</scope>
    <source>
        <strain evidence="2 3">BL J</strain>
    </source>
</reference>
<dbReference type="PANTHER" id="PTHR42663:SF4">
    <property type="entry name" value="SLL1036 PROTEIN"/>
    <property type="match status" value="1"/>
</dbReference>
<sequence>MSSSQNQQFTIHFWGVRGSIACPGAETVRYGGNTSCIEMRVGTERLIFDGGTGLRVLGQSLMSQLPVTAHLFFTHAHWDHIQGFPFFTPAFVPKNTFYIYGAVAPNGSTVQQRLNDQMLHPNFPVPLQTMGAVMKFFDINIGQTLEIGDGVKVETALLNHPGEAVGYRINWNGYAAAYVSDTEHFPDGLDDNVLFLARNADVLIYDATYTDEEYYSEKTSKVGWGHSTWQEAVKVAKAANVKRLVIFHHDPLHNDDFLDQVGEQVAQRFPNSLMAREGLSIQLISPEETTKPQLM</sequence>
<feature type="domain" description="Metallo-beta-lactamase" evidence="1">
    <location>
        <begin position="33"/>
        <end position="226"/>
    </location>
</feature>
<dbReference type="RefSeq" id="WP_023069342.1">
    <property type="nucleotide sequence ID" value="NZ_AUZM01000101.1"/>
</dbReference>
<keyword evidence="3" id="KW-1185">Reference proteome</keyword>
<dbReference type="CDD" id="cd07715">
    <property type="entry name" value="TaR3-like_MBL-fold"/>
    <property type="match status" value="1"/>
</dbReference>
<dbReference type="PATRIC" id="fig|1348334.3.peg.5442"/>
<evidence type="ECO:0000259" key="1">
    <source>
        <dbReference type="SMART" id="SM00849"/>
    </source>
</evidence>
<evidence type="ECO:0000313" key="2">
    <source>
        <dbReference type="EMBL" id="ERT04374.1"/>
    </source>
</evidence>
<dbReference type="AlphaFoldDB" id="U7Q992"/>
<dbReference type="Proteomes" id="UP000017127">
    <property type="component" value="Unassembled WGS sequence"/>
</dbReference>
<dbReference type="OrthoDB" id="9800940at2"/>
<dbReference type="InterPro" id="IPR036866">
    <property type="entry name" value="RibonucZ/Hydroxyglut_hydro"/>
</dbReference>
<dbReference type="EMBL" id="AUZM01000101">
    <property type="protein sequence ID" value="ERT04374.1"/>
    <property type="molecule type" value="Genomic_DNA"/>
</dbReference>
<dbReference type="PANTHER" id="PTHR42663">
    <property type="entry name" value="HYDROLASE C777.06C-RELATED-RELATED"/>
    <property type="match status" value="1"/>
</dbReference>
<comment type="caution">
    <text evidence="2">The sequence shown here is derived from an EMBL/GenBank/DDBJ whole genome shotgun (WGS) entry which is preliminary data.</text>
</comment>
<dbReference type="Pfam" id="PF12706">
    <property type="entry name" value="Lactamase_B_2"/>
    <property type="match status" value="1"/>
</dbReference>
<dbReference type="SMART" id="SM00849">
    <property type="entry name" value="Lactamase_B"/>
    <property type="match status" value="1"/>
</dbReference>
<dbReference type="Gene3D" id="3.60.15.10">
    <property type="entry name" value="Ribonuclease Z/Hydroxyacylglutathione hydrolase-like"/>
    <property type="match status" value="1"/>
</dbReference>
<name>U7Q992_9CYAN</name>
<gene>
    <name evidence="2" type="ORF">M595_5666</name>
</gene>
<evidence type="ECO:0000313" key="3">
    <source>
        <dbReference type="Proteomes" id="UP000017127"/>
    </source>
</evidence>
<protein>
    <submittedName>
        <fullName evidence="2">Metallo-beta-lactamase superfamily protein</fullName>
    </submittedName>
</protein>